<gene>
    <name evidence="1" type="ORF">HG15A2_01230</name>
</gene>
<dbReference type="AlphaFoldDB" id="A0A517MPR6"/>
<proteinExistence type="predicted"/>
<protein>
    <submittedName>
        <fullName evidence="1">Uncharacterized protein</fullName>
    </submittedName>
</protein>
<keyword evidence="2" id="KW-1185">Reference proteome</keyword>
<dbReference type="EMBL" id="CP036263">
    <property type="protein sequence ID" value="QDS96864.1"/>
    <property type="molecule type" value="Genomic_DNA"/>
</dbReference>
<organism evidence="1 2">
    <name type="scientific">Adhaeretor mobilis</name>
    <dbReference type="NCBI Taxonomy" id="1930276"/>
    <lineage>
        <taxon>Bacteria</taxon>
        <taxon>Pseudomonadati</taxon>
        <taxon>Planctomycetota</taxon>
        <taxon>Planctomycetia</taxon>
        <taxon>Pirellulales</taxon>
        <taxon>Lacipirellulaceae</taxon>
        <taxon>Adhaeretor</taxon>
    </lineage>
</organism>
<evidence type="ECO:0000313" key="1">
    <source>
        <dbReference type="EMBL" id="QDS96864.1"/>
    </source>
</evidence>
<evidence type="ECO:0000313" key="2">
    <source>
        <dbReference type="Proteomes" id="UP000319852"/>
    </source>
</evidence>
<sequence length="37" mass="4289">MPRTILNSATRVDDDVKFFGLGSRYQLYRSQGRLLLT</sequence>
<dbReference type="KEGG" id="amob:HG15A2_01230"/>
<dbReference type="Proteomes" id="UP000319852">
    <property type="component" value="Chromosome"/>
</dbReference>
<accession>A0A517MPR6</accession>
<reference evidence="1 2" key="1">
    <citation type="submission" date="2019-02" db="EMBL/GenBank/DDBJ databases">
        <title>Deep-cultivation of Planctomycetes and their phenomic and genomic characterization uncovers novel biology.</title>
        <authorList>
            <person name="Wiegand S."/>
            <person name="Jogler M."/>
            <person name="Boedeker C."/>
            <person name="Pinto D."/>
            <person name="Vollmers J."/>
            <person name="Rivas-Marin E."/>
            <person name="Kohn T."/>
            <person name="Peeters S.H."/>
            <person name="Heuer A."/>
            <person name="Rast P."/>
            <person name="Oberbeckmann S."/>
            <person name="Bunk B."/>
            <person name="Jeske O."/>
            <person name="Meyerdierks A."/>
            <person name="Storesund J.E."/>
            <person name="Kallscheuer N."/>
            <person name="Luecker S."/>
            <person name="Lage O.M."/>
            <person name="Pohl T."/>
            <person name="Merkel B.J."/>
            <person name="Hornburger P."/>
            <person name="Mueller R.-W."/>
            <person name="Bruemmer F."/>
            <person name="Labrenz M."/>
            <person name="Spormann A.M."/>
            <person name="Op den Camp H."/>
            <person name="Overmann J."/>
            <person name="Amann R."/>
            <person name="Jetten M.S.M."/>
            <person name="Mascher T."/>
            <person name="Medema M.H."/>
            <person name="Devos D.P."/>
            <person name="Kaster A.-K."/>
            <person name="Ovreas L."/>
            <person name="Rohde M."/>
            <person name="Galperin M.Y."/>
            <person name="Jogler C."/>
        </authorList>
    </citation>
    <scope>NUCLEOTIDE SEQUENCE [LARGE SCALE GENOMIC DNA]</scope>
    <source>
        <strain evidence="1 2">HG15A2</strain>
    </source>
</reference>
<name>A0A517MPR6_9BACT</name>